<evidence type="ECO:0000259" key="8">
    <source>
        <dbReference type="PROSITE" id="PS50031"/>
    </source>
</evidence>
<evidence type="ECO:0000256" key="3">
    <source>
        <dbReference type="PROSITE-ProRule" id="PRU00192"/>
    </source>
</evidence>
<feature type="compositionally biased region" description="Basic and acidic residues" evidence="5">
    <location>
        <begin position="309"/>
        <end position="381"/>
    </location>
</feature>
<dbReference type="InterPro" id="IPR011992">
    <property type="entry name" value="EF-hand-dom_pair"/>
</dbReference>
<evidence type="ECO:0000259" key="7">
    <source>
        <dbReference type="PROSITE" id="PS50010"/>
    </source>
</evidence>
<dbReference type="InterPro" id="IPR002048">
    <property type="entry name" value="EF_hand_dom"/>
</dbReference>
<evidence type="ECO:0000256" key="2">
    <source>
        <dbReference type="ARBA" id="ARBA00022837"/>
    </source>
</evidence>
<dbReference type="SMART" id="SM00027">
    <property type="entry name" value="EH"/>
    <property type="match status" value="2"/>
</dbReference>
<dbReference type="Gene3D" id="2.30.29.30">
    <property type="entry name" value="Pleckstrin-homology domain (PH domain)/Phosphotyrosine-binding domain (PTB)"/>
    <property type="match status" value="1"/>
</dbReference>
<feature type="domain" description="SH3" evidence="6">
    <location>
        <begin position="1278"/>
        <end position="1341"/>
    </location>
</feature>
<comment type="caution">
    <text evidence="10">The sequence shown here is derived from an EMBL/GenBank/DDBJ whole genome shotgun (WGS) entry which is preliminary data.</text>
</comment>
<dbReference type="GO" id="GO:0005509">
    <property type="term" value="F:calcium ion binding"/>
    <property type="evidence" value="ECO:0007669"/>
    <property type="project" value="InterPro"/>
</dbReference>
<dbReference type="Proteomes" id="UP000031036">
    <property type="component" value="Unassembled WGS sequence"/>
</dbReference>
<dbReference type="PROSITE" id="PS50031">
    <property type="entry name" value="EH"/>
    <property type="match status" value="2"/>
</dbReference>
<dbReference type="PROSITE" id="PS00018">
    <property type="entry name" value="EF_HAND_1"/>
    <property type="match status" value="2"/>
</dbReference>
<dbReference type="Pfam" id="PF00018">
    <property type="entry name" value="SH3_1"/>
    <property type="match status" value="6"/>
</dbReference>
<dbReference type="CDD" id="cd00052">
    <property type="entry name" value="EH"/>
    <property type="match status" value="2"/>
</dbReference>
<dbReference type="Gene3D" id="1.10.238.10">
    <property type="entry name" value="EF-hand"/>
    <property type="match status" value="2"/>
</dbReference>
<accession>A0A0B2V6M0</accession>
<dbReference type="SMART" id="SM00325">
    <property type="entry name" value="RhoGEF"/>
    <property type="match status" value="1"/>
</dbReference>
<name>A0A0B2V6M0_TOXCA</name>
<dbReference type="PANTHER" id="PTHR14167:SF119">
    <property type="entry name" value="SH3, PLECKSTRIN-LIKE AND PDZ_DHR_GLGF DOMAIN-CONTAINING PROTEIN"/>
    <property type="match status" value="1"/>
</dbReference>
<evidence type="ECO:0000313" key="11">
    <source>
        <dbReference type="Proteomes" id="UP000031036"/>
    </source>
</evidence>
<evidence type="ECO:0000259" key="6">
    <source>
        <dbReference type="PROSITE" id="PS50002"/>
    </source>
</evidence>
<feature type="domain" description="SH3" evidence="6">
    <location>
        <begin position="1039"/>
        <end position="1102"/>
    </location>
</feature>
<feature type="region of interest" description="Disordered" evidence="5">
    <location>
        <begin position="846"/>
        <end position="883"/>
    </location>
</feature>
<dbReference type="CDD" id="cd11839">
    <property type="entry name" value="SH3_Intersectin_4"/>
    <property type="match status" value="2"/>
</dbReference>
<dbReference type="Pfam" id="PF07653">
    <property type="entry name" value="SH3_2"/>
    <property type="match status" value="2"/>
</dbReference>
<keyword evidence="2" id="KW-0106">Calcium</keyword>
<dbReference type="FunFam" id="1.10.238.10:FF:000055">
    <property type="entry name" value="Intersectin-1 isoform 1"/>
    <property type="match status" value="1"/>
</dbReference>
<dbReference type="PANTHER" id="PTHR14167">
    <property type="entry name" value="SH3 DOMAIN-CONTAINING"/>
    <property type="match status" value="1"/>
</dbReference>
<feature type="domain" description="EF-hand" evidence="9">
    <location>
        <begin position="48"/>
        <end position="83"/>
    </location>
</feature>
<feature type="domain" description="SH3" evidence="6">
    <location>
        <begin position="660"/>
        <end position="721"/>
    </location>
</feature>
<keyword evidence="4" id="KW-0175">Coiled coil</keyword>
<sequence>MFANSSPSPWVITEMEQQQNDVQFATLSPVNGLITGDQAKPLFMKSGLPPPVLARVWQLADYNKDGKMDRHEFSVAMHLIRVVIAGVPLPLSLPDCMKPPTLATQPSLDVGIPTMPTTSMRPMMSASIGMPGSVHGGMPGSAPVVMSGSIPAGMSGMMPTSTVWTPPLIQPAPAPGGGAPLAAGMGRMQGDWTIAHHNKLKYCQQFNQLDKGRVGTLSGVHARNVLAQSQLPNVTLAEIWSLSDVNKDGRLSVEEFCIAMHLIDSVKAGFLLPKKLPAELLAMCVRSKSESPVLDANAAPAQKAPPPRTFEDKRRDNYDRGQAELDRRRQILREEEERRRAEREKKEREEAERKEREREESEKRRRAEREAELEREREREAARQAEERRLLAEKEEARREMERQRKADLDAIRIRDAKAQRQTEVDNTAQRQQRKKTLSFQLQALDEKSAELNTTITKARDRIVQITSQIESMKSRRDEKMAVIRTSEANNHSASVQCERLAHESLQLQAEGQSLMGRSQKIEEVQSSLEAVSKGNSSMQEQLQSVENRIQLQKQLVSKKASELEQYRMRLARLMAANTTLREHLFSMQQNASAKMQQLRMQQQAQAAAQKVVSSTEPIAKQAPYNGSDVAQQQHQEQEQHVSPVSAVSASLPQASSSTTGAVKYRALYEFNARTEDELSFQPGDIILVFEGHAAEPGWLAGQMRDKVGWFPLAFAEPIASVGAVTTQPPQTISAVMCSPSSEPLQSITEEPTLSMSKSAEFEQRAADHQAVVHESDTQPEKVIGVAVAQYPWKARNETELNFSKGDTIEILEQLEMRWKGRSQNGAVGWFPKSYVKMHEDSQRINSEVTSNATPVSTEESFPKNISQTTPGKNSSSPPAAAVPSEIPIYDTVSSEPVETAGTVASDGEWYIALYDFKASEPTDLELKAGDRILVTETSDDWWRGTCEGRSGIFPANYVQKCPSAEADAVPESAVLGIGRVLASFEATAENQLSLHVGEAVTIRSKSPAGWWQGEVVSSDGVKRSGWFPGNYVEMVQQESEVIAEALYDYVAQRSDELSFKNGDLIVVTEHSDAEWWKGRLQKISGGPEALFPANYVRLRPIGLESRSLLLVLLRIEKRLNYDKNKLKVGDCRSEPVETAGTVASDGEWYIALYDFKASEPTDLELKAGDRILVTETSDDWWRGTCEGRSGIFPANYVQKCPSAEADAVPESAVLGIGRVLASFEATAENQLSLHVGEAVTIRSKSPAGWWQGEVVSSDGVKRSGWFPGNYVEMVQQESEVIAEALYDYVAQRSDELSFKNGDLIVVTEHSDAEWWKGRLQKISGGPEALFPANYVRLSVVARSRKQSSEGAAFSSGSAEGRMSARLDIGNRDTASRLPNRDTPSAKLTNLTEELLETEIRFHRDLSMCREVFVEAITPVIGVAVAKRLFLNIDQLITASAHIASALRADSNSPGKIFLEKMDLLHAFVDFCSNQQSAIELLNDLELHNLAFQQVYRRCCESTRARGLNLSYLTLLPMGRITRYPLLFEKLIKYTPNESPHREELEKAYKMLKSLCAEVNTVICEMDNANMLLWAQHHIRCDTLKPPILFPSRTRKVGPRSFLHSGILQKQRSGKMLVALLFNDFLVLTTPAEPIEEVDGFKITKNSDMQLNLYRTPLLLGDLTVQPKEKEADECALVLKYGVTIIPLRAISRNARVLWSSQLDKAIERYRQQIAPRKDSKALSLDSSAKGRLLVELICVRNISVEPSTSGTHLVVCEFQLGNETAAGEVDLNQGENLFTTQLPILTNDVPFRVLIFLPRLYSPDICAGVGEIAMSELVKAAAAHRGPISRQFHLSAGQMPSSHCFAIVKFVVQMFT</sequence>
<dbReference type="Pfam" id="PF00621">
    <property type="entry name" value="RhoGEF"/>
    <property type="match status" value="1"/>
</dbReference>
<dbReference type="Gene3D" id="1.20.900.10">
    <property type="entry name" value="Dbl homology (DH) domain"/>
    <property type="match status" value="1"/>
</dbReference>
<reference evidence="10 11" key="1">
    <citation type="submission" date="2014-11" db="EMBL/GenBank/DDBJ databases">
        <title>Genetic blueprint of the zoonotic pathogen Toxocara canis.</title>
        <authorList>
            <person name="Zhu X.-Q."/>
            <person name="Korhonen P.K."/>
            <person name="Cai H."/>
            <person name="Young N.D."/>
            <person name="Nejsum P."/>
            <person name="von Samson-Himmelstjerna G."/>
            <person name="Boag P.R."/>
            <person name="Tan P."/>
            <person name="Li Q."/>
            <person name="Min J."/>
            <person name="Yang Y."/>
            <person name="Wang X."/>
            <person name="Fang X."/>
            <person name="Hall R.S."/>
            <person name="Hofmann A."/>
            <person name="Sternberg P.W."/>
            <person name="Jex A.R."/>
            <person name="Gasser R.B."/>
        </authorList>
    </citation>
    <scope>NUCLEOTIDE SEQUENCE [LARGE SCALE GENOMIC DNA]</scope>
    <source>
        <strain evidence="10">PN_DK_2014</strain>
    </source>
</reference>
<dbReference type="InterPro" id="IPR000261">
    <property type="entry name" value="EH_dom"/>
</dbReference>
<evidence type="ECO:0000256" key="5">
    <source>
        <dbReference type="SAM" id="MobiDB-lite"/>
    </source>
</evidence>
<feature type="domain" description="SH3" evidence="6">
    <location>
        <begin position="1213"/>
        <end position="1277"/>
    </location>
</feature>
<dbReference type="SUPFAM" id="SSF50044">
    <property type="entry name" value="SH3-domain"/>
    <property type="match status" value="8"/>
</dbReference>
<dbReference type="OrthoDB" id="2015333at2759"/>
<dbReference type="Pfam" id="PF16652">
    <property type="entry name" value="PH_13"/>
    <property type="match status" value="1"/>
</dbReference>
<feature type="domain" description="SH3" evidence="6">
    <location>
        <begin position="906"/>
        <end position="964"/>
    </location>
</feature>
<dbReference type="SMART" id="SM00326">
    <property type="entry name" value="SH3"/>
    <property type="match status" value="8"/>
</dbReference>
<feature type="region of interest" description="Disordered" evidence="5">
    <location>
        <begin position="291"/>
        <end position="381"/>
    </location>
</feature>
<dbReference type="Gene3D" id="2.30.30.40">
    <property type="entry name" value="SH3 Domains"/>
    <property type="match status" value="8"/>
</dbReference>
<feature type="domain" description="SH3" evidence="6">
    <location>
        <begin position="974"/>
        <end position="1038"/>
    </location>
</feature>
<dbReference type="PRINTS" id="PR00452">
    <property type="entry name" value="SH3DOMAIN"/>
</dbReference>
<dbReference type="InterPro" id="IPR001452">
    <property type="entry name" value="SH3_domain"/>
</dbReference>
<feature type="compositionally biased region" description="Polar residues" evidence="5">
    <location>
        <begin position="846"/>
        <end position="874"/>
    </location>
</feature>
<feature type="domain" description="SH3" evidence="6">
    <location>
        <begin position="782"/>
        <end position="841"/>
    </location>
</feature>
<dbReference type="InterPro" id="IPR001849">
    <property type="entry name" value="PH_domain"/>
</dbReference>
<dbReference type="InterPro" id="IPR011993">
    <property type="entry name" value="PH-like_dom_sf"/>
</dbReference>
<evidence type="ECO:0000313" key="10">
    <source>
        <dbReference type="EMBL" id="KHN77107.1"/>
    </source>
</evidence>
<dbReference type="SUPFAM" id="SSF47473">
    <property type="entry name" value="EF-hand"/>
    <property type="match status" value="2"/>
</dbReference>
<gene>
    <name evidence="10" type="primary">Itsn1</name>
    <name evidence="10" type="ORF">Tcan_06129</name>
</gene>
<dbReference type="PROSITE" id="PS50002">
    <property type="entry name" value="SH3"/>
    <property type="match status" value="8"/>
</dbReference>
<dbReference type="Pfam" id="PF12763">
    <property type="entry name" value="EH"/>
    <property type="match status" value="2"/>
</dbReference>
<proteinExistence type="predicted"/>
<dbReference type="GO" id="GO:0005085">
    <property type="term" value="F:guanyl-nucleotide exchange factor activity"/>
    <property type="evidence" value="ECO:0007669"/>
    <property type="project" value="InterPro"/>
</dbReference>
<dbReference type="CDD" id="cd00160">
    <property type="entry name" value="RhoGEF"/>
    <property type="match status" value="1"/>
</dbReference>
<evidence type="ECO:0000256" key="1">
    <source>
        <dbReference type="ARBA" id="ARBA00022443"/>
    </source>
</evidence>
<dbReference type="PROSITE" id="PS50222">
    <property type="entry name" value="EF_HAND_2"/>
    <property type="match status" value="2"/>
</dbReference>
<dbReference type="InterPro" id="IPR050384">
    <property type="entry name" value="Endophilin_SH3RF"/>
</dbReference>
<dbReference type="InterPro" id="IPR035899">
    <property type="entry name" value="DBL_dom_sf"/>
</dbReference>
<evidence type="ECO:0000259" key="9">
    <source>
        <dbReference type="PROSITE" id="PS50222"/>
    </source>
</evidence>
<feature type="domain" description="EH" evidence="8">
    <location>
        <begin position="198"/>
        <end position="287"/>
    </location>
</feature>
<dbReference type="CDD" id="cd00174">
    <property type="entry name" value="SH3"/>
    <property type="match status" value="2"/>
</dbReference>
<dbReference type="PROSITE" id="PS50010">
    <property type="entry name" value="DH_2"/>
    <property type="match status" value="1"/>
</dbReference>
<feature type="domain" description="DH" evidence="7">
    <location>
        <begin position="1387"/>
        <end position="1562"/>
    </location>
</feature>
<dbReference type="STRING" id="6265.A0A0B2V6M0"/>
<feature type="coiled-coil region" evidence="4">
    <location>
        <begin position="529"/>
        <end position="584"/>
    </location>
</feature>
<dbReference type="InterPro" id="IPR000219">
    <property type="entry name" value="DH_dom"/>
</dbReference>
<organism evidence="10 11">
    <name type="scientific">Toxocara canis</name>
    <name type="common">Canine roundworm</name>
    <dbReference type="NCBI Taxonomy" id="6265"/>
    <lineage>
        <taxon>Eukaryota</taxon>
        <taxon>Metazoa</taxon>
        <taxon>Ecdysozoa</taxon>
        <taxon>Nematoda</taxon>
        <taxon>Chromadorea</taxon>
        <taxon>Rhabditida</taxon>
        <taxon>Spirurina</taxon>
        <taxon>Ascaridomorpha</taxon>
        <taxon>Ascaridoidea</taxon>
        <taxon>Toxocaridae</taxon>
        <taxon>Toxocara</taxon>
    </lineage>
</organism>
<feature type="domain" description="EF-hand" evidence="9">
    <location>
        <begin position="231"/>
        <end position="266"/>
    </location>
</feature>
<dbReference type="SUPFAM" id="SSF50729">
    <property type="entry name" value="PH domain-like"/>
    <property type="match status" value="1"/>
</dbReference>
<protein>
    <submittedName>
        <fullName evidence="10">Intersectin-1</fullName>
    </submittedName>
</protein>
<keyword evidence="11" id="KW-1185">Reference proteome</keyword>
<feature type="coiled-coil region" evidence="4">
    <location>
        <begin position="442"/>
        <end position="476"/>
    </location>
</feature>
<dbReference type="CDD" id="cd11836">
    <property type="entry name" value="SH3_Intersectin_1"/>
    <property type="match status" value="1"/>
</dbReference>
<dbReference type="InterPro" id="IPR018247">
    <property type="entry name" value="EF_Hand_1_Ca_BS"/>
</dbReference>
<dbReference type="EMBL" id="JPKZ01002384">
    <property type="protein sequence ID" value="KHN77107.1"/>
    <property type="molecule type" value="Genomic_DNA"/>
</dbReference>
<keyword evidence="1 3" id="KW-0728">SH3 domain</keyword>
<dbReference type="OMA" id="DATVYKY"/>
<dbReference type="SMART" id="SM00054">
    <property type="entry name" value="EFh"/>
    <property type="match status" value="2"/>
</dbReference>
<dbReference type="SUPFAM" id="SSF48065">
    <property type="entry name" value="DBL homology domain (DH-domain)"/>
    <property type="match status" value="1"/>
</dbReference>
<evidence type="ECO:0000256" key="4">
    <source>
        <dbReference type="SAM" id="Coils"/>
    </source>
</evidence>
<feature type="domain" description="SH3" evidence="6">
    <location>
        <begin position="1145"/>
        <end position="1203"/>
    </location>
</feature>
<feature type="domain" description="EH" evidence="8">
    <location>
        <begin position="16"/>
        <end position="104"/>
    </location>
</feature>
<dbReference type="CDD" id="cd11837">
    <property type="entry name" value="SH3_Intersectin_2"/>
    <property type="match status" value="1"/>
</dbReference>
<dbReference type="InterPro" id="IPR036028">
    <property type="entry name" value="SH3-like_dom_sf"/>
</dbReference>